<feature type="signal peptide" evidence="1">
    <location>
        <begin position="1"/>
        <end position="20"/>
    </location>
</feature>
<dbReference type="PANTHER" id="PTHR30383:SF5">
    <property type="entry name" value="SGNH HYDROLASE-TYPE ESTERASE DOMAIN-CONTAINING PROTEIN"/>
    <property type="match status" value="1"/>
</dbReference>
<dbReference type="Gene3D" id="2.60.120.260">
    <property type="entry name" value="Galactose-binding domain-like"/>
    <property type="match status" value="1"/>
</dbReference>
<dbReference type="InterPro" id="IPR032740">
    <property type="entry name" value="GxDLY"/>
</dbReference>
<sequence length="589" mass="66373">MKSRFFFSFFLAFTSHFVSAQTTAFTWWNPANSSFPVLEGQAWPNELKNKYDRLPARAEKNVREAVWNLSTQAAGLMVRFRANSGEIRVRYTVGGKQALPHMPATGVSGVDLYAISNDGNWRWCSAKYAFGDTITFNFKNIEPVDATHKLGREYRLFLPLYNNVKWLEIGVPEGTRFEPLPVRPDKPVVVYGTSIAQGACASRPGMAWTAILGRKLDDPLINLGFSGNGRMEKELIDLVSEIDAKIYVLDCLPNLVASVNIPADEIKKRLIDGVHTLRTRHPETPIVLAEHDGYTDEAINPVNRKSYQDVNVILKEAFVQLKSEGVTGIYLIPKEDFHQDIETMVDGTHPTDLGMMRYAEAYEKQIREVLHEPKGTVSTTIPCTQMRELANYDWEKRHSEILKANKSDQPKVVVIGNSITHFWGGLPKGPRATGGDSWDKTFGVNSRNMGYGWDRIENVLWRVYHGELDGFTAQQIFVNIGTNNLQMNSDEEILAGWQMLIEAMKYHQPKANISMVGIYPRRQQEERVARLNAKLKELTKSANVNYLDPGLVLAGKDGKIDESLFSDGLHPNAKGYSILGKAYEPFIIK</sequence>
<evidence type="ECO:0000259" key="4">
    <source>
        <dbReference type="Pfam" id="PF14607"/>
    </source>
</evidence>
<comment type="caution">
    <text evidence="5">The sequence shown here is derived from an EMBL/GenBank/DDBJ whole genome shotgun (WGS) entry which is preliminary data.</text>
</comment>
<keyword evidence="6" id="KW-1185">Reference proteome</keyword>
<evidence type="ECO:0000256" key="1">
    <source>
        <dbReference type="SAM" id="SignalP"/>
    </source>
</evidence>
<keyword evidence="1" id="KW-0732">Signal</keyword>
<feature type="domain" description="SGNH hydrolase-type esterase N-terminal" evidence="4">
    <location>
        <begin position="26"/>
        <end position="176"/>
    </location>
</feature>
<feature type="domain" description="SGNH hydrolase-type esterase" evidence="2">
    <location>
        <begin position="414"/>
        <end position="577"/>
    </location>
</feature>
<dbReference type="RefSeq" id="WP_194119286.1">
    <property type="nucleotide sequence ID" value="NZ_JACYGY010000001.1"/>
</dbReference>
<dbReference type="InterPro" id="IPR036514">
    <property type="entry name" value="SGNH_hydro_sf"/>
</dbReference>
<dbReference type="EMBL" id="JACYGY010000001">
    <property type="protein sequence ID" value="MBE9460992.1"/>
    <property type="molecule type" value="Genomic_DNA"/>
</dbReference>
<dbReference type="CDD" id="cd01844">
    <property type="entry name" value="SGNH_hydrolase_like_6"/>
    <property type="match status" value="1"/>
</dbReference>
<dbReference type="InterPro" id="IPR013830">
    <property type="entry name" value="SGNH_hydro"/>
</dbReference>
<organism evidence="5 6">
    <name type="scientific">Dyadobacter subterraneus</name>
    <dbReference type="NCBI Taxonomy" id="2773304"/>
    <lineage>
        <taxon>Bacteria</taxon>
        <taxon>Pseudomonadati</taxon>
        <taxon>Bacteroidota</taxon>
        <taxon>Cytophagia</taxon>
        <taxon>Cytophagales</taxon>
        <taxon>Spirosomataceae</taxon>
        <taxon>Dyadobacter</taxon>
    </lineage>
</organism>
<feature type="chain" id="PRO_5045557376" evidence="1">
    <location>
        <begin position="21"/>
        <end position="589"/>
    </location>
</feature>
<dbReference type="SUPFAM" id="SSF52266">
    <property type="entry name" value="SGNH hydrolase"/>
    <property type="match status" value="2"/>
</dbReference>
<dbReference type="Pfam" id="PF13472">
    <property type="entry name" value="Lipase_GDSL_2"/>
    <property type="match status" value="1"/>
</dbReference>
<name>A0ABR9W6A4_9BACT</name>
<dbReference type="GO" id="GO:0016787">
    <property type="term" value="F:hydrolase activity"/>
    <property type="evidence" value="ECO:0007669"/>
    <property type="project" value="UniProtKB-KW"/>
</dbReference>
<proteinExistence type="predicted"/>
<evidence type="ECO:0000313" key="6">
    <source>
        <dbReference type="Proteomes" id="UP000634134"/>
    </source>
</evidence>
<reference evidence="6" key="1">
    <citation type="submission" date="2023-07" db="EMBL/GenBank/DDBJ databases">
        <title>Dyadobacter sp. nov 'subterranea' isolated from contaminted grondwater.</title>
        <authorList>
            <person name="Szabo I."/>
            <person name="Al-Omari J."/>
            <person name="Szerdahelyi S.G."/>
            <person name="Rado J."/>
        </authorList>
    </citation>
    <scope>NUCLEOTIDE SEQUENCE [LARGE SCALE GENOMIC DNA]</scope>
    <source>
        <strain evidence="6">UP-52</strain>
    </source>
</reference>
<dbReference type="PANTHER" id="PTHR30383">
    <property type="entry name" value="THIOESTERASE 1/PROTEASE 1/LYSOPHOSPHOLIPASE L1"/>
    <property type="match status" value="1"/>
</dbReference>
<gene>
    <name evidence="5" type="ORF">IEE83_03770</name>
</gene>
<evidence type="ECO:0000259" key="2">
    <source>
        <dbReference type="Pfam" id="PF13472"/>
    </source>
</evidence>
<protein>
    <submittedName>
        <fullName evidence="5">SGNH/GDSL hydrolase family protein</fullName>
    </submittedName>
</protein>
<dbReference type="Pfam" id="PF14607">
    <property type="entry name" value="GxDLY"/>
    <property type="match status" value="1"/>
</dbReference>
<dbReference type="InterPro" id="IPR051532">
    <property type="entry name" value="Ester_Hydrolysis_Enzymes"/>
</dbReference>
<keyword evidence="5" id="KW-0378">Hydrolase</keyword>
<evidence type="ECO:0000259" key="3">
    <source>
        <dbReference type="Pfam" id="PF14606"/>
    </source>
</evidence>
<feature type="domain" description="SGNH hydrolase-type esterase" evidence="3">
    <location>
        <begin position="186"/>
        <end position="367"/>
    </location>
</feature>
<dbReference type="Gene3D" id="3.40.50.1110">
    <property type="entry name" value="SGNH hydrolase"/>
    <property type="match status" value="2"/>
</dbReference>
<dbReference type="Proteomes" id="UP000634134">
    <property type="component" value="Unassembled WGS sequence"/>
</dbReference>
<evidence type="ECO:0000313" key="5">
    <source>
        <dbReference type="EMBL" id="MBE9460992.1"/>
    </source>
</evidence>
<accession>A0ABR9W6A4</accession>
<dbReference type="Pfam" id="PF14606">
    <property type="entry name" value="Lipase_GDSL_3"/>
    <property type="match status" value="1"/>
</dbReference>